<name>A0A6H5HUN6_9HYME</name>
<organism evidence="1 2">
    <name type="scientific">Trichogramma brassicae</name>
    <dbReference type="NCBI Taxonomy" id="86971"/>
    <lineage>
        <taxon>Eukaryota</taxon>
        <taxon>Metazoa</taxon>
        <taxon>Ecdysozoa</taxon>
        <taxon>Arthropoda</taxon>
        <taxon>Hexapoda</taxon>
        <taxon>Insecta</taxon>
        <taxon>Pterygota</taxon>
        <taxon>Neoptera</taxon>
        <taxon>Endopterygota</taxon>
        <taxon>Hymenoptera</taxon>
        <taxon>Apocrita</taxon>
        <taxon>Proctotrupomorpha</taxon>
        <taxon>Chalcidoidea</taxon>
        <taxon>Trichogrammatidae</taxon>
        <taxon>Trichogramma</taxon>
    </lineage>
</organism>
<sequence length="157" mass="17499">MLYNVNKYALFDHDDDGDDLDDLGDDAGNRSSSRWTIIMIMYACLARSRAFTLAFLISIPMVSRTSGCNARHKHGLVSYIRKSRLYTGSRASRKITTRERCSATRSDASSRTQAAAGLVLGKRQTPALQSSTRKYTTQTLREKSLKIRPSALRATTS</sequence>
<dbReference type="AlphaFoldDB" id="A0A6H5HUN6"/>
<dbReference type="Proteomes" id="UP000479190">
    <property type="component" value="Unassembled WGS sequence"/>
</dbReference>
<gene>
    <name evidence="1" type="ORF">TBRA_LOCUS741</name>
</gene>
<evidence type="ECO:0000313" key="2">
    <source>
        <dbReference type="Proteomes" id="UP000479190"/>
    </source>
</evidence>
<accession>A0A6H5HUN6</accession>
<proteinExistence type="predicted"/>
<protein>
    <submittedName>
        <fullName evidence="1">Uncharacterized protein</fullName>
    </submittedName>
</protein>
<evidence type="ECO:0000313" key="1">
    <source>
        <dbReference type="EMBL" id="CAB0028585.1"/>
    </source>
</evidence>
<reference evidence="1 2" key="1">
    <citation type="submission" date="2020-02" db="EMBL/GenBank/DDBJ databases">
        <authorList>
            <person name="Ferguson B K."/>
        </authorList>
    </citation>
    <scope>NUCLEOTIDE SEQUENCE [LARGE SCALE GENOMIC DNA]</scope>
</reference>
<keyword evidence="2" id="KW-1185">Reference proteome</keyword>
<dbReference type="EMBL" id="CADCXV010000158">
    <property type="protein sequence ID" value="CAB0028585.1"/>
    <property type="molecule type" value="Genomic_DNA"/>
</dbReference>